<reference evidence="3 4" key="1">
    <citation type="submission" date="2005-10" db="EMBL/GenBank/DDBJ databases">
        <title>Complete sequence of Geobacter metallireducens GS-15.</title>
        <authorList>
            <consortium name="US DOE Joint Genome Institute"/>
            <person name="Copeland A."/>
            <person name="Lucas S."/>
            <person name="Lapidus A."/>
            <person name="Barry K."/>
            <person name="Detter J.C."/>
            <person name="Glavina T."/>
            <person name="Hammon N."/>
            <person name="Israni S."/>
            <person name="Pitluck S."/>
            <person name="Di Bartolo G."/>
            <person name="Chain P."/>
            <person name="Schmutz J."/>
            <person name="Larimer F."/>
            <person name="Land M."/>
            <person name="Kyrpides N."/>
            <person name="Ivanova N."/>
            <person name="Richardson P."/>
        </authorList>
    </citation>
    <scope>NUCLEOTIDE SEQUENCE [LARGE SCALE GENOMIC DNA]</scope>
    <source>
        <strain evidence="4">ATCC 53774 / DSM 7210 / GS-15</strain>
    </source>
</reference>
<dbReference type="PROSITE" id="PS00061">
    <property type="entry name" value="ADH_SHORT"/>
    <property type="match status" value="1"/>
</dbReference>
<reference evidence="3 4" key="2">
    <citation type="journal article" date="2009" name="BMC Microbiol.">
        <title>The genome sequence of Geobacter metallireducens: features of metabolism, physiology and regulation common and dissimilar to Geobacter sulfurreducens.</title>
        <authorList>
            <person name="Aklujkar M."/>
            <person name="Krushkal J."/>
            <person name="DiBartolo G."/>
            <person name="Lapidus A."/>
            <person name="Land M.L."/>
            <person name="Lovley D.R."/>
        </authorList>
    </citation>
    <scope>NUCLEOTIDE SEQUENCE [LARGE SCALE GENOMIC DNA]</scope>
    <source>
        <strain evidence="4">ATCC 53774 / DSM 7210 / GS-15</strain>
    </source>
</reference>
<dbReference type="InterPro" id="IPR020904">
    <property type="entry name" value="Sc_DH/Rdtase_CS"/>
</dbReference>
<dbReference type="Pfam" id="PF13561">
    <property type="entry name" value="adh_short_C2"/>
    <property type="match status" value="1"/>
</dbReference>
<evidence type="ECO:0000313" key="3">
    <source>
        <dbReference type="EMBL" id="ABB32444.1"/>
    </source>
</evidence>
<dbReference type="AlphaFoldDB" id="Q39TI0"/>
<evidence type="ECO:0000313" key="4">
    <source>
        <dbReference type="Proteomes" id="UP000007073"/>
    </source>
</evidence>
<proteinExistence type="inferred from homology"/>
<evidence type="ECO:0000256" key="2">
    <source>
        <dbReference type="ARBA" id="ARBA00023002"/>
    </source>
</evidence>
<keyword evidence="2" id="KW-0560">Oxidoreductase</keyword>
<dbReference type="PRINTS" id="PR00081">
    <property type="entry name" value="GDHRDH"/>
</dbReference>
<dbReference type="InterPro" id="IPR036291">
    <property type="entry name" value="NAD(P)-bd_dom_sf"/>
</dbReference>
<sequence>MGRVEGKVAIVTGAASGLGAASARLLAREGARVVITDINVKDGQALANSLGEGAIFLRHDVSDEAQWVAIIEQTLSRFGRLDILVNNAGVVVVADVEHTTVEDWRFVNAVGTDGTFFGCKHAIPAMRRSGGGSIVNLSSLAGIGGYPLVFAYSASKGAIRAMTKSVAVHCAQNKYNIRCNSIHPGGILTPLVEGFIKSAVGTADASMDKARDLFSKLGEPDDVAYMVLYLASDESKFVSGSEFIIDNTATITEGVVPT</sequence>
<protein>
    <submittedName>
        <fullName evidence="3">Oxidoreductase, short-chain dehydrogenase/reductase family</fullName>
    </submittedName>
</protein>
<dbReference type="InterPro" id="IPR002347">
    <property type="entry name" value="SDR_fam"/>
</dbReference>
<comment type="similarity">
    <text evidence="1">Belongs to the short-chain dehydrogenases/reductases (SDR) family.</text>
</comment>
<dbReference type="EMBL" id="CP000148">
    <property type="protein sequence ID" value="ABB32444.1"/>
    <property type="molecule type" value="Genomic_DNA"/>
</dbReference>
<dbReference type="PRINTS" id="PR00080">
    <property type="entry name" value="SDRFAMILY"/>
</dbReference>
<dbReference type="FunFam" id="3.40.50.720:FF:000084">
    <property type="entry name" value="Short-chain dehydrogenase reductase"/>
    <property type="match status" value="1"/>
</dbReference>
<dbReference type="STRING" id="269799.Gmet_2217"/>
<dbReference type="KEGG" id="gme:Gmet_2217"/>
<dbReference type="GO" id="GO:0016491">
    <property type="term" value="F:oxidoreductase activity"/>
    <property type="evidence" value="ECO:0007669"/>
    <property type="project" value="UniProtKB-KW"/>
</dbReference>
<dbReference type="eggNOG" id="COG1028">
    <property type="taxonomic scope" value="Bacteria"/>
</dbReference>
<dbReference type="SUPFAM" id="SSF51735">
    <property type="entry name" value="NAD(P)-binding Rossmann-fold domains"/>
    <property type="match status" value="1"/>
</dbReference>
<keyword evidence="4" id="KW-1185">Reference proteome</keyword>
<dbReference type="HOGENOM" id="CLU_010194_1_0_7"/>
<dbReference type="PANTHER" id="PTHR43180:SF66">
    <property type="entry name" value="SHORT-CHAIN DEHYDROGENASE_REDUCTASE FAMILY PROTEIN"/>
    <property type="match status" value="1"/>
</dbReference>
<name>Q39TI0_GEOMG</name>
<dbReference type="PANTHER" id="PTHR43180">
    <property type="entry name" value="3-OXOACYL-(ACYL-CARRIER-PROTEIN) REDUCTASE (AFU_ORTHOLOGUE AFUA_6G11210)"/>
    <property type="match status" value="1"/>
</dbReference>
<dbReference type="Gene3D" id="3.40.50.720">
    <property type="entry name" value="NAD(P)-binding Rossmann-like Domain"/>
    <property type="match status" value="1"/>
</dbReference>
<evidence type="ECO:0000256" key="1">
    <source>
        <dbReference type="ARBA" id="ARBA00006484"/>
    </source>
</evidence>
<gene>
    <name evidence="3" type="ordered locus">Gmet_2217</name>
</gene>
<accession>Q39TI0</accession>
<organism evidence="3 4">
    <name type="scientific">Geobacter metallireducens (strain ATCC 53774 / DSM 7210 / GS-15)</name>
    <dbReference type="NCBI Taxonomy" id="269799"/>
    <lineage>
        <taxon>Bacteria</taxon>
        <taxon>Pseudomonadati</taxon>
        <taxon>Thermodesulfobacteriota</taxon>
        <taxon>Desulfuromonadia</taxon>
        <taxon>Geobacterales</taxon>
        <taxon>Geobacteraceae</taxon>
        <taxon>Geobacter</taxon>
    </lineage>
</organism>
<dbReference type="Proteomes" id="UP000007073">
    <property type="component" value="Chromosome"/>
</dbReference>
<dbReference type="RefSeq" id="WP_011365973.1">
    <property type="nucleotide sequence ID" value="NC_007517.1"/>
</dbReference>
<dbReference type="NCBIfam" id="NF005559">
    <property type="entry name" value="PRK07231.1"/>
    <property type="match status" value="1"/>
</dbReference>